<name>A0ABV6TAQ3_9ACTN</name>
<dbReference type="RefSeq" id="WP_394316673.1">
    <property type="nucleotide sequence ID" value="NZ_JBHMQV010000001.1"/>
</dbReference>
<dbReference type="EMBL" id="JBHMQV010000001">
    <property type="protein sequence ID" value="MFC0842864.1"/>
    <property type="molecule type" value="Genomic_DNA"/>
</dbReference>
<evidence type="ECO:0000313" key="1">
    <source>
        <dbReference type="EMBL" id="MFC0842864.1"/>
    </source>
</evidence>
<proteinExistence type="predicted"/>
<protein>
    <submittedName>
        <fullName evidence="1">Uncharacterized protein</fullName>
    </submittedName>
</protein>
<accession>A0ABV6TAQ3</accession>
<sequence length="83" mass="8743">MDLYVSRYAHAHRELAKAIDKVFGKKLAFPLYSASATADASGIRLTTSAAGAHSTSFRHTLERAVGGIPVVLEQGEPATSLTG</sequence>
<gene>
    <name evidence="1" type="ORF">ACFH04_03790</name>
</gene>
<keyword evidence="2" id="KW-1185">Reference proteome</keyword>
<evidence type="ECO:0000313" key="2">
    <source>
        <dbReference type="Proteomes" id="UP001589887"/>
    </source>
</evidence>
<reference evidence="1 2" key="1">
    <citation type="submission" date="2024-09" db="EMBL/GenBank/DDBJ databases">
        <authorList>
            <person name="Sun Q."/>
            <person name="Mori K."/>
        </authorList>
    </citation>
    <scope>NUCLEOTIDE SEQUENCE [LARGE SCALE GENOMIC DNA]</scope>
    <source>
        <strain evidence="1 2">JCM 4557</strain>
    </source>
</reference>
<comment type="caution">
    <text evidence="1">The sequence shown here is derived from an EMBL/GenBank/DDBJ whole genome shotgun (WGS) entry which is preliminary data.</text>
</comment>
<organism evidence="1 2">
    <name type="scientific">Streptomyces noboritoensis</name>
    <dbReference type="NCBI Taxonomy" id="67337"/>
    <lineage>
        <taxon>Bacteria</taxon>
        <taxon>Bacillati</taxon>
        <taxon>Actinomycetota</taxon>
        <taxon>Actinomycetes</taxon>
        <taxon>Kitasatosporales</taxon>
        <taxon>Streptomycetaceae</taxon>
        <taxon>Streptomyces</taxon>
    </lineage>
</organism>
<dbReference type="Proteomes" id="UP001589887">
    <property type="component" value="Unassembled WGS sequence"/>
</dbReference>